<comment type="cofactor">
    <cofactor evidence="12">
        <name>a divalent metal cation</name>
        <dbReference type="ChEBI" id="CHEBI:60240"/>
    </cofactor>
    <text evidence="12">Binds 1 divalent metal cation per subunit.</text>
</comment>
<evidence type="ECO:0000256" key="12">
    <source>
        <dbReference type="PIRSR" id="PIRSR038994-3"/>
    </source>
</evidence>
<dbReference type="Pfam" id="PF01979">
    <property type="entry name" value="Amidohydro_1"/>
    <property type="match status" value="1"/>
</dbReference>
<keyword evidence="5 9" id="KW-0378">Hydrolase</keyword>
<feature type="binding site" evidence="12">
    <location>
        <position position="209"/>
    </location>
    <ligand>
        <name>Zn(2+)</name>
        <dbReference type="ChEBI" id="CHEBI:29105"/>
    </ligand>
</feature>
<dbReference type="PANTHER" id="PTHR11113">
    <property type="entry name" value="N-ACETYLGLUCOSAMINE-6-PHOSPHATE DEACETYLASE"/>
    <property type="match status" value="1"/>
</dbReference>
<evidence type="ECO:0000256" key="6">
    <source>
        <dbReference type="ARBA" id="ARBA00023277"/>
    </source>
</evidence>
<dbReference type="InterPro" id="IPR006680">
    <property type="entry name" value="Amidohydro-rel"/>
</dbReference>
<feature type="binding site" evidence="11">
    <location>
        <position position="154"/>
    </location>
    <ligand>
        <name>substrate</name>
    </ligand>
</feature>
<keyword evidence="6 9" id="KW-0119">Carbohydrate metabolism</keyword>
<dbReference type="EC" id="3.5.1.25" evidence="2"/>
<feature type="binding site" evidence="12">
    <location>
        <position position="230"/>
    </location>
    <ligand>
        <name>Zn(2+)</name>
        <dbReference type="ChEBI" id="CHEBI:29105"/>
    </ligand>
</feature>
<evidence type="ECO:0000256" key="2">
    <source>
        <dbReference type="ARBA" id="ARBA00011899"/>
    </source>
</evidence>
<dbReference type="EMBL" id="RAPK01000006">
    <property type="protein sequence ID" value="RKD76121.1"/>
    <property type="molecule type" value="Genomic_DNA"/>
</dbReference>
<evidence type="ECO:0000313" key="14">
    <source>
        <dbReference type="EMBL" id="RKD76121.1"/>
    </source>
</evidence>
<dbReference type="AlphaFoldDB" id="A0A419V7R3"/>
<gene>
    <name evidence="14" type="ORF">ATL39_0333</name>
</gene>
<feature type="domain" description="Amidohydrolase-related" evidence="13">
    <location>
        <begin position="64"/>
        <end position="393"/>
    </location>
</feature>
<proteinExistence type="inferred from homology"/>
<dbReference type="FunFam" id="3.20.20.140:FF:000004">
    <property type="entry name" value="N-acetylglucosamine-6-phosphate deacetylase"/>
    <property type="match status" value="1"/>
</dbReference>
<evidence type="ECO:0000256" key="10">
    <source>
        <dbReference type="PIRSR" id="PIRSR038994-1"/>
    </source>
</evidence>
<evidence type="ECO:0000256" key="4">
    <source>
        <dbReference type="ARBA" id="ARBA00022723"/>
    </source>
</evidence>
<dbReference type="PANTHER" id="PTHR11113:SF14">
    <property type="entry name" value="N-ACETYLGLUCOSAMINE-6-PHOSPHATE DEACETYLASE"/>
    <property type="match status" value="1"/>
</dbReference>
<dbReference type="Gene3D" id="3.20.20.140">
    <property type="entry name" value="Metal-dependent hydrolases"/>
    <property type="match status" value="1"/>
</dbReference>
<evidence type="ECO:0000313" key="15">
    <source>
        <dbReference type="Proteomes" id="UP000285120"/>
    </source>
</evidence>
<dbReference type="Gene3D" id="2.30.40.10">
    <property type="entry name" value="Urease, subunit C, domain 1"/>
    <property type="match status" value="1"/>
</dbReference>
<sequence>MSRDWIIKNVRVVNPDQELSQAFIHIQQDKIVKTAPMADWEIYKNEITVEKDKVLDFSKDKNTFLVPGFVDVHIHGANGSDVMDGTETAFQTMASFLPSEGTTSFLATTMTQHPDKIRQALEQVGSYKAKEKAEAECLGAHVEGPFFTKEKAGAQPVEHLRQADVSLFKEWQKAASGKIKIVSLAPEQDPEFLLTSYLKETGVAASAAHSNAEADLVRIAQKQGISHATHLYNGMSGLNHREPGLAAEALLNSGMTIEMIVDGVHIHPDMVKLAYRLKGAAATLLITDSLRAKGLPDGKYDLGGQEVTVKGNKPYLEDGTIAGSVLPMNEAVKNMTAFSGCSLQEAVRMASWNPAALAGVIDRKGSIEAGKDADFVLMNKEGTVYKTWCRGNLAFQRGE</sequence>
<accession>A0A419V7R3</accession>
<dbReference type="InterPro" id="IPR003764">
    <property type="entry name" value="GlcNAc_6-P_deAcase"/>
</dbReference>
<evidence type="ECO:0000256" key="5">
    <source>
        <dbReference type="ARBA" id="ARBA00022801"/>
    </source>
</evidence>
<reference evidence="14 15" key="1">
    <citation type="submission" date="2018-09" db="EMBL/GenBank/DDBJ databases">
        <title>Genomic Encyclopedia of Archaeal and Bacterial Type Strains, Phase II (KMG-II): from individual species to whole genera.</title>
        <authorList>
            <person name="Goeker M."/>
        </authorList>
    </citation>
    <scope>NUCLEOTIDE SEQUENCE [LARGE SCALE GENOMIC DNA]</scope>
    <source>
        <strain evidence="14 15">DSM 17008</strain>
    </source>
</reference>
<evidence type="ECO:0000259" key="13">
    <source>
        <dbReference type="Pfam" id="PF01979"/>
    </source>
</evidence>
<comment type="similarity">
    <text evidence="1 9">Belongs to the metallo-dependent hydrolases superfamily. NagA family.</text>
</comment>
<evidence type="ECO:0000256" key="11">
    <source>
        <dbReference type="PIRSR" id="PIRSR038994-2"/>
    </source>
</evidence>
<dbReference type="GO" id="GO:0006046">
    <property type="term" value="P:N-acetylglucosamine catabolic process"/>
    <property type="evidence" value="ECO:0007669"/>
    <property type="project" value="TreeGrafter"/>
</dbReference>
<evidence type="ECO:0000256" key="3">
    <source>
        <dbReference type="ARBA" id="ARBA00018029"/>
    </source>
</evidence>
<comment type="pathway">
    <text evidence="8">Amino-sugar metabolism; N-acetylneuraminate degradation; D-fructose 6-phosphate from N-acetylneuraminate: step 4/5.</text>
</comment>
<dbReference type="GO" id="GO:0046872">
    <property type="term" value="F:metal ion binding"/>
    <property type="evidence" value="ECO:0007669"/>
    <property type="project" value="UniProtKB-KW"/>
</dbReference>
<comment type="caution">
    <text evidence="14">The sequence shown here is derived from an EMBL/GenBank/DDBJ whole genome shotgun (WGS) entry which is preliminary data.</text>
</comment>
<evidence type="ECO:0000256" key="8">
    <source>
        <dbReference type="ARBA" id="ARBA00060590"/>
    </source>
</evidence>
<dbReference type="CDD" id="cd00854">
    <property type="entry name" value="NagA"/>
    <property type="match status" value="1"/>
</dbReference>
<protein>
    <recommendedName>
        <fullName evidence="3">N-acetylglucosamine-6-phosphate deacetylase</fullName>
        <ecNumber evidence="2">3.5.1.25</ecNumber>
    </recommendedName>
</protein>
<feature type="binding site" evidence="12">
    <location>
        <position position="143"/>
    </location>
    <ligand>
        <name>Zn(2+)</name>
        <dbReference type="ChEBI" id="CHEBI:29105"/>
    </ligand>
</feature>
<feature type="binding site" evidence="11">
    <location>
        <begin position="233"/>
        <end position="234"/>
    </location>
    <ligand>
        <name>substrate</name>
    </ligand>
</feature>
<dbReference type="NCBIfam" id="TIGR00221">
    <property type="entry name" value="nagA"/>
    <property type="match status" value="1"/>
</dbReference>
<evidence type="ECO:0000256" key="1">
    <source>
        <dbReference type="ARBA" id="ARBA00010716"/>
    </source>
</evidence>
<dbReference type="OrthoDB" id="9776488at2"/>
<dbReference type="SUPFAM" id="SSF51338">
    <property type="entry name" value="Composite domain of metallo-dependent hydrolases"/>
    <property type="match status" value="1"/>
</dbReference>
<dbReference type="InterPro" id="IPR011059">
    <property type="entry name" value="Metal-dep_hydrolase_composite"/>
</dbReference>
<keyword evidence="4 12" id="KW-0479">Metal-binding</keyword>
<name>A0A419V7R3_9BACL</name>
<feature type="binding site" evidence="11">
    <location>
        <position position="265"/>
    </location>
    <ligand>
        <name>substrate</name>
    </ligand>
</feature>
<organism evidence="14 15">
    <name type="scientific">Sinobaca qinghaiensis</name>
    <dbReference type="NCBI Taxonomy" id="342944"/>
    <lineage>
        <taxon>Bacteria</taxon>
        <taxon>Bacillati</taxon>
        <taxon>Bacillota</taxon>
        <taxon>Bacilli</taxon>
        <taxon>Bacillales</taxon>
        <taxon>Sporolactobacillaceae</taxon>
        <taxon>Sinobaca</taxon>
    </lineage>
</organism>
<feature type="binding site" evidence="11">
    <location>
        <begin position="321"/>
        <end position="323"/>
    </location>
    <ligand>
        <name>substrate</name>
    </ligand>
</feature>
<dbReference type="RefSeq" id="WP_120191537.1">
    <property type="nucleotide sequence ID" value="NZ_RAPK01000006.1"/>
</dbReference>
<dbReference type="Proteomes" id="UP000285120">
    <property type="component" value="Unassembled WGS sequence"/>
</dbReference>
<comment type="catalytic activity">
    <reaction evidence="7">
        <text>N-acetyl-D-glucosamine 6-phosphate + H2O = D-glucosamine 6-phosphate + acetate</text>
        <dbReference type="Rhea" id="RHEA:22936"/>
        <dbReference type="ChEBI" id="CHEBI:15377"/>
        <dbReference type="ChEBI" id="CHEBI:30089"/>
        <dbReference type="ChEBI" id="CHEBI:57513"/>
        <dbReference type="ChEBI" id="CHEBI:58725"/>
        <dbReference type="EC" id="3.5.1.25"/>
    </reaction>
</comment>
<evidence type="ECO:0000256" key="9">
    <source>
        <dbReference type="PIRNR" id="PIRNR038994"/>
    </source>
</evidence>
<feature type="binding site" evidence="11">
    <location>
        <position position="241"/>
    </location>
    <ligand>
        <name>substrate</name>
    </ligand>
</feature>
<dbReference type="GO" id="GO:0008448">
    <property type="term" value="F:N-acetylglucosamine-6-phosphate deacetylase activity"/>
    <property type="evidence" value="ECO:0007669"/>
    <property type="project" value="UniProtKB-EC"/>
</dbReference>
<evidence type="ECO:0000256" key="7">
    <source>
        <dbReference type="ARBA" id="ARBA00047647"/>
    </source>
</evidence>
<dbReference type="InterPro" id="IPR032466">
    <property type="entry name" value="Metal_Hydrolase"/>
</dbReference>
<dbReference type="PIRSF" id="PIRSF038994">
    <property type="entry name" value="NagA"/>
    <property type="match status" value="1"/>
</dbReference>
<dbReference type="SUPFAM" id="SSF51556">
    <property type="entry name" value="Metallo-dependent hydrolases"/>
    <property type="match status" value="1"/>
</dbReference>
<feature type="active site" description="Proton donor/acceptor" evidence="10">
    <location>
        <position position="288"/>
    </location>
</feature>
<keyword evidence="15" id="KW-1185">Reference proteome</keyword>